<keyword evidence="2" id="KW-1185">Reference proteome</keyword>
<evidence type="ECO:0000313" key="2">
    <source>
        <dbReference type="Proteomes" id="UP000604046"/>
    </source>
</evidence>
<gene>
    <name evidence="1" type="ORF">SNAT2548_LOCUS8051</name>
</gene>
<sequence>MPCLRLEDEAAADFALSGPAAAELQMRLRALLVDGGLFLAEASESMTHTVLRAIQGRIVFVKAGTPDAGAVCLRWLFAVFDAYFQANFPMFEEANAFAAFNIDFQGLTTPDRFKFIRLLCHRFQLDVNAVWRQFIGNGKESGLLHRARWHGSQAGLALAAASVLPANSNDNVLRLRPPESRHQQAWLATWKELRSGPAKQLIGIYLASLSGTGTVDRWLGQLRKIEKFRSVMDPRGVQAALKLLVQDDKGRRREELNPQQMLVSCTARVASGGGGVAHPMSRFGLRAQKVYQQLFGETRLPSRDLAPQLPGEIARKRLLADRPRLSQCRPRAKIGKSEAALMEEHGRSLLAAVKRVHEGSEAGAADGPLGRIDLPPAKRPRHAMMEAAAAADDMYFKMSSGSEERLDPSEVADAQGDDCAEASKAIAFQKKVLQKKVAVFASAKPGAPVPYVDAKGGLMRPAAKPPVDPGPAPPLPEKCTILFAPGLNPQRRLDSAKYRRRKDGNYAQSTDMVVVSNLHLHFESPEGLFARLHGSCLLSKASLDDPEKHAEERVAFRSFLTQGRPVCVCVHDSFQSQYPAHTDVLVKAADVSPTMSDGKRPRFEVHRLDSAGTVPRATARNRLLVGDSYERPPAEESTADNVKMVVWQMTDLFRTVTLAYASSSSSAAASRSS</sequence>
<dbReference type="Proteomes" id="UP000604046">
    <property type="component" value="Unassembled WGS sequence"/>
</dbReference>
<dbReference type="OrthoDB" id="417206at2759"/>
<accession>A0A812K4J4</accession>
<name>A0A812K4J4_9DINO</name>
<dbReference type="EMBL" id="CAJNDS010000580">
    <property type="protein sequence ID" value="CAE7220420.1"/>
    <property type="molecule type" value="Genomic_DNA"/>
</dbReference>
<dbReference type="AlphaFoldDB" id="A0A812K4J4"/>
<evidence type="ECO:0000313" key="1">
    <source>
        <dbReference type="EMBL" id="CAE7220420.1"/>
    </source>
</evidence>
<organism evidence="1 2">
    <name type="scientific">Symbiodinium natans</name>
    <dbReference type="NCBI Taxonomy" id="878477"/>
    <lineage>
        <taxon>Eukaryota</taxon>
        <taxon>Sar</taxon>
        <taxon>Alveolata</taxon>
        <taxon>Dinophyceae</taxon>
        <taxon>Suessiales</taxon>
        <taxon>Symbiodiniaceae</taxon>
        <taxon>Symbiodinium</taxon>
    </lineage>
</organism>
<reference evidence="1" key="1">
    <citation type="submission" date="2021-02" db="EMBL/GenBank/DDBJ databases">
        <authorList>
            <person name="Dougan E. K."/>
            <person name="Rhodes N."/>
            <person name="Thang M."/>
            <person name="Chan C."/>
        </authorList>
    </citation>
    <scope>NUCLEOTIDE SEQUENCE</scope>
</reference>
<proteinExistence type="predicted"/>
<comment type="caution">
    <text evidence="1">The sequence shown here is derived from an EMBL/GenBank/DDBJ whole genome shotgun (WGS) entry which is preliminary data.</text>
</comment>
<protein>
    <submittedName>
        <fullName evidence="1">Uncharacterized protein</fullName>
    </submittedName>
</protein>